<reference evidence="2" key="1">
    <citation type="submission" date="2014-09" db="EMBL/GenBank/DDBJ databases">
        <authorList>
            <person name="Magalhaes I.L.F."/>
            <person name="Oliveira U."/>
            <person name="Santos F.R."/>
            <person name="Vidigal T.H.D.A."/>
            <person name="Brescovit A.D."/>
            <person name="Santos A.J."/>
        </authorList>
    </citation>
    <scope>NUCLEOTIDE SEQUENCE</scope>
    <source>
        <tissue evidence="2">Shoot tissue taken approximately 20 cm above the soil surface</tissue>
    </source>
</reference>
<dbReference type="EMBL" id="GBRH01226463">
    <property type="protein sequence ID" value="JAD71432.1"/>
    <property type="molecule type" value="Transcribed_RNA"/>
</dbReference>
<proteinExistence type="predicted"/>
<evidence type="ECO:0000256" key="1">
    <source>
        <dbReference type="SAM" id="Phobius"/>
    </source>
</evidence>
<keyword evidence="1" id="KW-0472">Membrane</keyword>
<sequence length="31" mass="3677">MSNMLQLFRVIYVHATFSAILRMLWIALSCF</sequence>
<protein>
    <submittedName>
        <fullName evidence="2">Uncharacterized protein</fullName>
    </submittedName>
</protein>
<feature type="transmembrane region" description="Helical" evidence="1">
    <location>
        <begin position="7"/>
        <end position="28"/>
    </location>
</feature>
<name>A0A0A9CIS7_ARUDO</name>
<keyword evidence="1" id="KW-0812">Transmembrane</keyword>
<dbReference type="AlphaFoldDB" id="A0A0A9CIS7"/>
<accession>A0A0A9CIS7</accession>
<keyword evidence="1" id="KW-1133">Transmembrane helix</keyword>
<evidence type="ECO:0000313" key="2">
    <source>
        <dbReference type="EMBL" id="JAD71432.1"/>
    </source>
</evidence>
<organism evidence="2">
    <name type="scientific">Arundo donax</name>
    <name type="common">Giant reed</name>
    <name type="synonym">Donax arundinaceus</name>
    <dbReference type="NCBI Taxonomy" id="35708"/>
    <lineage>
        <taxon>Eukaryota</taxon>
        <taxon>Viridiplantae</taxon>
        <taxon>Streptophyta</taxon>
        <taxon>Embryophyta</taxon>
        <taxon>Tracheophyta</taxon>
        <taxon>Spermatophyta</taxon>
        <taxon>Magnoliopsida</taxon>
        <taxon>Liliopsida</taxon>
        <taxon>Poales</taxon>
        <taxon>Poaceae</taxon>
        <taxon>PACMAD clade</taxon>
        <taxon>Arundinoideae</taxon>
        <taxon>Arundineae</taxon>
        <taxon>Arundo</taxon>
    </lineage>
</organism>
<reference evidence="2" key="2">
    <citation type="journal article" date="2015" name="Data Brief">
        <title>Shoot transcriptome of the giant reed, Arundo donax.</title>
        <authorList>
            <person name="Barrero R.A."/>
            <person name="Guerrero F.D."/>
            <person name="Moolhuijzen P."/>
            <person name="Goolsby J.A."/>
            <person name="Tidwell J."/>
            <person name="Bellgard S.E."/>
            <person name="Bellgard M.I."/>
        </authorList>
    </citation>
    <scope>NUCLEOTIDE SEQUENCE</scope>
    <source>
        <tissue evidence="2">Shoot tissue taken approximately 20 cm above the soil surface</tissue>
    </source>
</reference>